<evidence type="ECO:0000313" key="1">
    <source>
        <dbReference type="EMBL" id="GHF74276.1"/>
    </source>
</evidence>
<dbReference type="RefSeq" id="WP_190133320.1">
    <property type="nucleotide sequence ID" value="NZ_BNBD01000026.1"/>
</dbReference>
<gene>
    <name evidence="1" type="ORF">GCM10010218_64260</name>
</gene>
<sequence length="133" mass="14858">MQKFAGLRVAGGTVRARTPYGWFGSLEVLFSHKEPQVGHRIGALPEGVIYDYTGIDRNVDMQHVWFVKDDKTPPGRYEIEHLFPTSDRGWAVIAKPSGAVAACRMKGEADYLGTREQAQQWADALNEKFPVHG</sequence>
<reference evidence="1" key="2">
    <citation type="submission" date="2020-09" db="EMBL/GenBank/DDBJ databases">
        <authorList>
            <person name="Sun Q."/>
            <person name="Ohkuma M."/>
        </authorList>
    </citation>
    <scope>NUCLEOTIDE SEQUENCE</scope>
    <source>
        <strain evidence="1">JCM 4059</strain>
    </source>
</reference>
<dbReference type="AlphaFoldDB" id="A0A919EGU0"/>
<protein>
    <submittedName>
        <fullName evidence="1">Uncharacterized protein</fullName>
    </submittedName>
</protein>
<proteinExistence type="predicted"/>
<evidence type="ECO:0000313" key="2">
    <source>
        <dbReference type="Proteomes" id="UP000638313"/>
    </source>
</evidence>
<reference evidence="1" key="1">
    <citation type="journal article" date="2014" name="Int. J. Syst. Evol. Microbiol.">
        <title>Complete genome sequence of Corynebacterium casei LMG S-19264T (=DSM 44701T), isolated from a smear-ripened cheese.</title>
        <authorList>
            <consortium name="US DOE Joint Genome Institute (JGI-PGF)"/>
            <person name="Walter F."/>
            <person name="Albersmeier A."/>
            <person name="Kalinowski J."/>
            <person name="Ruckert C."/>
        </authorList>
    </citation>
    <scope>NUCLEOTIDE SEQUENCE</scope>
    <source>
        <strain evidence="1">JCM 4059</strain>
    </source>
</reference>
<dbReference type="EMBL" id="BNBD01000026">
    <property type="protein sequence ID" value="GHF74276.1"/>
    <property type="molecule type" value="Genomic_DNA"/>
</dbReference>
<name>A0A919EGU0_9ACTN</name>
<dbReference type="Proteomes" id="UP000638313">
    <property type="component" value="Unassembled WGS sequence"/>
</dbReference>
<accession>A0A919EGU0</accession>
<comment type="caution">
    <text evidence="1">The sequence shown here is derived from an EMBL/GenBank/DDBJ whole genome shotgun (WGS) entry which is preliminary data.</text>
</comment>
<organism evidence="1 2">
    <name type="scientific">Streptomyces mashuensis</name>
    <dbReference type="NCBI Taxonomy" id="33904"/>
    <lineage>
        <taxon>Bacteria</taxon>
        <taxon>Bacillati</taxon>
        <taxon>Actinomycetota</taxon>
        <taxon>Actinomycetes</taxon>
        <taxon>Kitasatosporales</taxon>
        <taxon>Streptomycetaceae</taxon>
        <taxon>Streptomyces</taxon>
    </lineage>
</organism>
<keyword evidence="2" id="KW-1185">Reference proteome</keyword>